<reference evidence="1 2" key="1">
    <citation type="journal article" date="2012" name="PLoS Pathog.">
        <title>Diverse lifestyles and strategies of plant pathogenesis encoded in the genomes of eighteen Dothideomycetes fungi.</title>
        <authorList>
            <person name="Ohm R.A."/>
            <person name="Feau N."/>
            <person name="Henrissat B."/>
            <person name="Schoch C.L."/>
            <person name="Horwitz B.A."/>
            <person name="Barry K.W."/>
            <person name="Condon B.J."/>
            <person name="Copeland A.C."/>
            <person name="Dhillon B."/>
            <person name="Glaser F."/>
            <person name="Hesse C.N."/>
            <person name="Kosti I."/>
            <person name="LaButti K."/>
            <person name="Lindquist E.A."/>
            <person name="Lucas S."/>
            <person name="Salamov A.A."/>
            <person name="Bradshaw R.E."/>
            <person name="Ciuffetti L."/>
            <person name="Hamelin R.C."/>
            <person name="Kema G.H.J."/>
            <person name="Lawrence C."/>
            <person name="Scott J.A."/>
            <person name="Spatafora J.W."/>
            <person name="Turgeon B.G."/>
            <person name="de Wit P.J.G.M."/>
            <person name="Zhong S."/>
            <person name="Goodwin S.B."/>
            <person name="Grigoriev I.V."/>
        </authorList>
    </citation>
    <scope>NUCLEOTIDE SEQUENCE [LARGE SCALE GENOMIC DNA]</scope>
    <source>
        <strain evidence="2">C5 / ATCC 48332 / race O</strain>
    </source>
</reference>
<dbReference type="HOGENOM" id="CLU_2855799_0_0_1"/>
<accession>M2U8U5</accession>
<reference evidence="2" key="2">
    <citation type="journal article" date="2013" name="PLoS Genet.">
        <title>Comparative genome structure, secondary metabolite, and effector coding capacity across Cochliobolus pathogens.</title>
        <authorList>
            <person name="Condon B.J."/>
            <person name="Leng Y."/>
            <person name="Wu D."/>
            <person name="Bushley K.E."/>
            <person name="Ohm R.A."/>
            <person name="Otillar R."/>
            <person name="Martin J."/>
            <person name="Schackwitz W."/>
            <person name="Grimwood J."/>
            <person name="MohdZainudin N."/>
            <person name="Xue C."/>
            <person name="Wang R."/>
            <person name="Manning V.A."/>
            <person name="Dhillon B."/>
            <person name="Tu Z.J."/>
            <person name="Steffenson B.J."/>
            <person name="Salamov A."/>
            <person name="Sun H."/>
            <person name="Lowry S."/>
            <person name="LaButti K."/>
            <person name="Han J."/>
            <person name="Copeland A."/>
            <person name="Lindquist E."/>
            <person name="Barry K."/>
            <person name="Schmutz J."/>
            <person name="Baker S.E."/>
            <person name="Ciuffetti L.M."/>
            <person name="Grigoriev I.V."/>
            <person name="Zhong S."/>
            <person name="Turgeon B.G."/>
        </authorList>
    </citation>
    <scope>NUCLEOTIDE SEQUENCE [LARGE SCALE GENOMIC DNA]</scope>
    <source>
        <strain evidence="2">C5 / ATCC 48332 / race O</strain>
    </source>
</reference>
<evidence type="ECO:0000313" key="1">
    <source>
        <dbReference type="EMBL" id="EMD95014.1"/>
    </source>
</evidence>
<evidence type="ECO:0000313" key="2">
    <source>
        <dbReference type="Proteomes" id="UP000016936"/>
    </source>
</evidence>
<protein>
    <submittedName>
        <fullName evidence="1">Uncharacterized protein</fullName>
    </submittedName>
</protein>
<proteinExistence type="predicted"/>
<keyword evidence="2" id="KW-1185">Reference proteome</keyword>
<dbReference type="Proteomes" id="UP000016936">
    <property type="component" value="Unassembled WGS sequence"/>
</dbReference>
<gene>
    <name evidence="1" type="ORF">COCHEDRAFT_1019895</name>
</gene>
<name>M2U8U5_COCH5</name>
<sequence length="65" mass="7123">MRTRLGPFATYDVTTSFESASIGIFSYSTSANIKPASLYLYPGFLHAFSPSFHASSFPTTTLLHI</sequence>
<dbReference type="AlphaFoldDB" id="M2U8U5"/>
<organism evidence="1 2">
    <name type="scientific">Cochliobolus heterostrophus (strain C5 / ATCC 48332 / race O)</name>
    <name type="common">Southern corn leaf blight fungus</name>
    <name type="synonym">Bipolaris maydis</name>
    <dbReference type="NCBI Taxonomy" id="701091"/>
    <lineage>
        <taxon>Eukaryota</taxon>
        <taxon>Fungi</taxon>
        <taxon>Dikarya</taxon>
        <taxon>Ascomycota</taxon>
        <taxon>Pezizomycotina</taxon>
        <taxon>Dothideomycetes</taxon>
        <taxon>Pleosporomycetidae</taxon>
        <taxon>Pleosporales</taxon>
        <taxon>Pleosporineae</taxon>
        <taxon>Pleosporaceae</taxon>
        <taxon>Bipolaris</taxon>
    </lineage>
</organism>
<dbReference type="EMBL" id="KB445571">
    <property type="protein sequence ID" value="EMD95014.1"/>
    <property type="molecule type" value="Genomic_DNA"/>
</dbReference>
<feature type="non-terminal residue" evidence="1">
    <location>
        <position position="65"/>
    </location>
</feature>